<comment type="caution">
    <text evidence="1">The sequence shown here is derived from an EMBL/GenBank/DDBJ whole genome shotgun (WGS) entry which is preliminary data.</text>
</comment>
<protein>
    <submittedName>
        <fullName evidence="1">Uncharacterized protein</fullName>
    </submittedName>
</protein>
<dbReference type="Proteomes" id="UP000033428">
    <property type="component" value="Unassembled WGS sequence"/>
</dbReference>
<proteinExistence type="predicted"/>
<gene>
    <name evidence="1" type="ORF">OMAG_000440</name>
</gene>
<reference evidence="1 2" key="1">
    <citation type="submission" date="2015-02" db="EMBL/GenBank/DDBJ databases">
        <title>Single-cell genomics of uncultivated deep-branching MTB reveals a conserved set of magnetosome genes.</title>
        <authorList>
            <person name="Kolinko S."/>
            <person name="Richter M."/>
            <person name="Glockner F.O."/>
            <person name="Brachmann A."/>
            <person name="Schuler D."/>
        </authorList>
    </citation>
    <scope>NUCLEOTIDE SEQUENCE [LARGE SCALE GENOMIC DNA]</scope>
    <source>
        <strain evidence="1">SKK-01</strain>
    </source>
</reference>
<accession>A0A0F0CQU4</accession>
<dbReference type="EMBL" id="JYNY01000092">
    <property type="protein sequence ID" value="KJJ85678.1"/>
    <property type="molecule type" value="Genomic_DNA"/>
</dbReference>
<organism evidence="1 2">
    <name type="scientific">Candidatus Omnitrophus magneticus</name>
    <dbReference type="NCBI Taxonomy" id="1609969"/>
    <lineage>
        <taxon>Bacteria</taxon>
        <taxon>Pseudomonadati</taxon>
        <taxon>Candidatus Omnitrophota</taxon>
        <taxon>Candidatus Omnitrophus</taxon>
    </lineage>
</organism>
<dbReference type="AlphaFoldDB" id="A0A0F0CQU4"/>
<sequence>MSGGKGGGSQMKILIKKNYEIEKYIYLKIEEEEELMELVGLIRKKEYKKIIEKLLASAKNYKEFNKDCLEELSADFILTENNIHWNLP</sequence>
<evidence type="ECO:0000313" key="1">
    <source>
        <dbReference type="EMBL" id="KJJ85678.1"/>
    </source>
</evidence>
<keyword evidence="2" id="KW-1185">Reference proteome</keyword>
<name>A0A0F0CQU4_9BACT</name>
<evidence type="ECO:0000313" key="2">
    <source>
        <dbReference type="Proteomes" id="UP000033428"/>
    </source>
</evidence>